<dbReference type="EMBL" id="GBRH01237273">
    <property type="protein sequence ID" value="JAD60622.1"/>
    <property type="molecule type" value="Transcribed_RNA"/>
</dbReference>
<keyword evidence="1" id="KW-0732">Signal</keyword>
<evidence type="ECO:0000313" key="2">
    <source>
        <dbReference type="EMBL" id="JAD60622.1"/>
    </source>
</evidence>
<evidence type="ECO:0000256" key="1">
    <source>
        <dbReference type="SAM" id="SignalP"/>
    </source>
</evidence>
<sequence length="36" mass="4196">MVLLLQRLIFFCTLLLVRPDFSELLKQGEHCSHTPP</sequence>
<accession>A0A0A9BN06</accession>
<reference evidence="2" key="2">
    <citation type="journal article" date="2015" name="Data Brief">
        <title>Shoot transcriptome of the giant reed, Arundo donax.</title>
        <authorList>
            <person name="Barrero R.A."/>
            <person name="Guerrero F.D."/>
            <person name="Moolhuijzen P."/>
            <person name="Goolsby J.A."/>
            <person name="Tidwell J."/>
            <person name="Bellgard S.E."/>
            <person name="Bellgard M.I."/>
        </authorList>
    </citation>
    <scope>NUCLEOTIDE SEQUENCE</scope>
    <source>
        <tissue evidence="2">Shoot tissue taken approximately 20 cm above the soil surface</tissue>
    </source>
</reference>
<dbReference type="AlphaFoldDB" id="A0A0A9BN06"/>
<feature type="chain" id="PRO_5002045816" evidence="1">
    <location>
        <begin position="20"/>
        <end position="36"/>
    </location>
</feature>
<protein>
    <submittedName>
        <fullName evidence="2">Uncharacterized protein</fullName>
    </submittedName>
</protein>
<name>A0A0A9BN06_ARUDO</name>
<organism evidence="2">
    <name type="scientific">Arundo donax</name>
    <name type="common">Giant reed</name>
    <name type="synonym">Donax arundinaceus</name>
    <dbReference type="NCBI Taxonomy" id="35708"/>
    <lineage>
        <taxon>Eukaryota</taxon>
        <taxon>Viridiplantae</taxon>
        <taxon>Streptophyta</taxon>
        <taxon>Embryophyta</taxon>
        <taxon>Tracheophyta</taxon>
        <taxon>Spermatophyta</taxon>
        <taxon>Magnoliopsida</taxon>
        <taxon>Liliopsida</taxon>
        <taxon>Poales</taxon>
        <taxon>Poaceae</taxon>
        <taxon>PACMAD clade</taxon>
        <taxon>Arundinoideae</taxon>
        <taxon>Arundineae</taxon>
        <taxon>Arundo</taxon>
    </lineage>
</organism>
<reference evidence="2" key="1">
    <citation type="submission" date="2014-09" db="EMBL/GenBank/DDBJ databases">
        <authorList>
            <person name="Magalhaes I.L.F."/>
            <person name="Oliveira U."/>
            <person name="Santos F.R."/>
            <person name="Vidigal T.H.D.A."/>
            <person name="Brescovit A.D."/>
            <person name="Santos A.J."/>
        </authorList>
    </citation>
    <scope>NUCLEOTIDE SEQUENCE</scope>
    <source>
        <tissue evidence="2">Shoot tissue taken approximately 20 cm above the soil surface</tissue>
    </source>
</reference>
<proteinExistence type="predicted"/>
<feature type="signal peptide" evidence="1">
    <location>
        <begin position="1"/>
        <end position="19"/>
    </location>
</feature>